<keyword evidence="1" id="KW-0812">Transmembrane</keyword>
<dbReference type="AlphaFoldDB" id="A0A370NWZ1"/>
<dbReference type="Pfam" id="PF06980">
    <property type="entry name" value="DUF1302"/>
    <property type="match status" value="1"/>
</dbReference>
<feature type="transmembrane region" description="Helical" evidence="1">
    <location>
        <begin position="24"/>
        <end position="44"/>
    </location>
</feature>
<keyword evidence="3" id="KW-1185">Reference proteome</keyword>
<proteinExistence type="predicted"/>
<comment type="caution">
    <text evidence="2">The sequence shown here is derived from an EMBL/GenBank/DDBJ whole genome shotgun (WGS) entry which is preliminary data.</text>
</comment>
<gene>
    <name evidence="2" type="ORF">DN412_12150</name>
</gene>
<accession>A0A370NWZ1</accession>
<dbReference type="InterPro" id="IPR010727">
    <property type="entry name" value="DUF1302"/>
</dbReference>
<evidence type="ECO:0008006" key="4">
    <source>
        <dbReference type="Google" id="ProtNLM"/>
    </source>
</evidence>
<organism evidence="2 3">
    <name type="scientific">Cupriavidus lacunae</name>
    <dbReference type="NCBI Taxonomy" id="2666307"/>
    <lineage>
        <taxon>Bacteria</taxon>
        <taxon>Pseudomonadati</taxon>
        <taxon>Pseudomonadota</taxon>
        <taxon>Betaproteobacteria</taxon>
        <taxon>Burkholderiales</taxon>
        <taxon>Burkholderiaceae</taxon>
        <taxon>Cupriavidus</taxon>
    </lineage>
</organism>
<name>A0A370NWZ1_9BURK</name>
<protein>
    <recommendedName>
        <fullName evidence="4">DUF1302 domain-containing protein</fullName>
    </recommendedName>
</protein>
<keyword evidence="1" id="KW-1133">Transmembrane helix</keyword>
<keyword evidence="1" id="KW-0472">Membrane</keyword>
<reference evidence="3" key="1">
    <citation type="submission" date="2018-06" db="EMBL/GenBank/DDBJ databases">
        <authorList>
            <person name="Feng T."/>
            <person name="Jeon C.O."/>
        </authorList>
    </citation>
    <scope>NUCLEOTIDE SEQUENCE [LARGE SCALE GENOMIC DNA]</scope>
    <source>
        <strain evidence="3">S23</strain>
    </source>
</reference>
<evidence type="ECO:0000256" key="1">
    <source>
        <dbReference type="SAM" id="Phobius"/>
    </source>
</evidence>
<evidence type="ECO:0000313" key="2">
    <source>
        <dbReference type="EMBL" id="RDK10114.1"/>
    </source>
</evidence>
<sequence>MGDMVNRKEGDGCRRMGGSRRLNAGLRIALSGALVMVAVPALSMEFDTGESDVKVRWDNTLRYSLGNRLQNASNSINNAAGFPFDQSNSLFKKGDFFTNRLDWLSELDMRYKEFGARVSTAAWYDASYGSNAAHTNNPSAYVNDRFTSPVTRYYRGPSGEVLDAFVFGRADVGTVPVDVRLGKHAVIWGEGLFGSTNSVAYSQAPSDSNKAVANPGASAKETALPVWQMSAIAQLTDEVSVAGQYTFSWATNRLPEGGTYFGAADTILLGPNVGREGAVNGKGGDIGLSARWRPDWLDQGTIGMYYRNFDEKNPWASQLDTTTGLRRAVYARDVNLYGLSLAKMVGGVSLGSEVSYRTNMPLNSRGQAGPDSYGARGETFHALLNGVKTFGQSPVFSSAALATELAMTSLVKVTDNAAAYRGNGNAAAGCTTTDIVAGCSTRTFWTFGVSFTPTWTQVFPGVDLSMPLFYSINFKGSAPTNSGGFEGAQTVKVGLSAAVYQRHFIDLSFNYYHGKTDPARGLVLGAPYNDKANLMLTYQTSF</sequence>
<dbReference type="Proteomes" id="UP000255165">
    <property type="component" value="Unassembled WGS sequence"/>
</dbReference>
<evidence type="ECO:0000313" key="3">
    <source>
        <dbReference type="Proteomes" id="UP000255165"/>
    </source>
</evidence>
<dbReference type="EMBL" id="QKWJ01000011">
    <property type="protein sequence ID" value="RDK10114.1"/>
    <property type="molecule type" value="Genomic_DNA"/>
</dbReference>